<dbReference type="SUPFAM" id="SSF56925">
    <property type="entry name" value="OMPA-like"/>
    <property type="match status" value="1"/>
</dbReference>
<keyword evidence="1" id="KW-0732">Signal</keyword>
<comment type="caution">
    <text evidence="2">The sequence shown here is derived from an EMBL/GenBank/DDBJ whole genome shotgun (WGS) entry which is preliminary data.</text>
</comment>
<proteinExistence type="predicted"/>
<evidence type="ECO:0000256" key="1">
    <source>
        <dbReference type="SAM" id="SignalP"/>
    </source>
</evidence>
<evidence type="ECO:0000313" key="3">
    <source>
        <dbReference type="Proteomes" id="UP000614811"/>
    </source>
</evidence>
<gene>
    <name evidence="2" type="ORF">GCM10008090_18040</name>
</gene>
<dbReference type="EMBL" id="BMXA01000002">
    <property type="protein sequence ID" value="GHA08577.1"/>
    <property type="molecule type" value="Genomic_DNA"/>
</dbReference>
<dbReference type="Proteomes" id="UP000614811">
    <property type="component" value="Unassembled WGS sequence"/>
</dbReference>
<reference evidence="2" key="1">
    <citation type="journal article" date="2014" name="Int. J. Syst. Evol. Microbiol.">
        <title>Complete genome sequence of Corynebacterium casei LMG S-19264T (=DSM 44701T), isolated from a smear-ripened cheese.</title>
        <authorList>
            <consortium name="US DOE Joint Genome Institute (JGI-PGF)"/>
            <person name="Walter F."/>
            <person name="Albersmeier A."/>
            <person name="Kalinowski J."/>
            <person name="Ruckert C."/>
        </authorList>
    </citation>
    <scope>NUCLEOTIDE SEQUENCE</scope>
    <source>
        <strain evidence="2">KCTC 12711</strain>
    </source>
</reference>
<reference evidence="2" key="2">
    <citation type="submission" date="2020-09" db="EMBL/GenBank/DDBJ databases">
        <authorList>
            <person name="Sun Q."/>
            <person name="Kim S."/>
        </authorList>
    </citation>
    <scope>NUCLEOTIDE SEQUENCE</scope>
    <source>
        <strain evidence="2">KCTC 12711</strain>
    </source>
</reference>
<dbReference type="AlphaFoldDB" id="A0A918RQ18"/>
<name>A0A918RQ18_9GAMM</name>
<protein>
    <recommendedName>
        <fullName evidence="4">Outer membrane protein beta-barrel domain-containing protein</fullName>
    </recommendedName>
</protein>
<dbReference type="RefSeq" id="WP_189399999.1">
    <property type="nucleotide sequence ID" value="NZ_BMXA01000002.1"/>
</dbReference>
<organism evidence="2 3">
    <name type="scientific">Arenicella chitinivorans</name>
    <dbReference type="NCBI Taxonomy" id="1329800"/>
    <lineage>
        <taxon>Bacteria</taxon>
        <taxon>Pseudomonadati</taxon>
        <taxon>Pseudomonadota</taxon>
        <taxon>Gammaproteobacteria</taxon>
        <taxon>Arenicellales</taxon>
        <taxon>Arenicellaceae</taxon>
        <taxon>Arenicella</taxon>
    </lineage>
</organism>
<evidence type="ECO:0000313" key="2">
    <source>
        <dbReference type="EMBL" id="GHA08577.1"/>
    </source>
</evidence>
<feature type="chain" id="PRO_5036896580" description="Outer membrane protein beta-barrel domain-containing protein" evidence="1">
    <location>
        <begin position="23"/>
        <end position="207"/>
    </location>
</feature>
<dbReference type="InterPro" id="IPR011250">
    <property type="entry name" value="OMP/PagP_B-barrel"/>
</dbReference>
<sequence>MKHLLLSVLLISALTISLIARADTPSFTYVGLEYVASGSLEVSDDTTSVDLNLDGFALTGSVELGIFFLQASRFELESDEILGGNIEDNISSIAFGLTFELPQTQVYGLIRGRRDELSLRAGGFEEDEDLHYVGAEAGARINLTDRFEINAHIGKPDADEGSTYGVGAQFFVTDNLGITLDLRRLEAEEDGIEGSFDTTSIGVRLSF</sequence>
<feature type="signal peptide" evidence="1">
    <location>
        <begin position="1"/>
        <end position="22"/>
    </location>
</feature>
<accession>A0A918RQ18</accession>
<evidence type="ECO:0008006" key="4">
    <source>
        <dbReference type="Google" id="ProtNLM"/>
    </source>
</evidence>
<keyword evidence="3" id="KW-1185">Reference proteome</keyword>